<evidence type="ECO:0000313" key="3">
    <source>
        <dbReference type="WBParaSite" id="mrna-Wban_09526"/>
    </source>
</evidence>
<feature type="region of interest" description="Disordered" evidence="1">
    <location>
        <begin position="35"/>
        <end position="54"/>
    </location>
</feature>
<dbReference type="Proteomes" id="UP000093561">
    <property type="component" value="Unassembled WGS sequence"/>
</dbReference>
<name>A0AAF5Q4G3_WUCBA</name>
<proteinExistence type="predicted"/>
<reference evidence="3" key="3">
    <citation type="submission" date="2024-02" db="UniProtKB">
        <authorList>
            <consortium name="WormBaseParasite"/>
        </authorList>
    </citation>
    <scope>IDENTIFICATION</scope>
    <source>
        <strain evidence="3">pt0022</strain>
    </source>
</reference>
<reference evidence="2" key="2">
    <citation type="journal article" date="2016" name="Mol. Ecol.">
        <title>Population genomics of the filarial nematode parasite Wuchereria bancrofti from mosquitoes.</title>
        <authorList>
            <person name="Small S.T."/>
            <person name="Reimer L.J."/>
            <person name="Tisch D.J."/>
            <person name="King C.L."/>
            <person name="Christensen B.M."/>
            <person name="Siba P.M."/>
            <person name="Kazura J.W."/>
            <person name="Serre D."/>
            <person name="Zimmerman P.A."/>
        </authorList>
    </citation>
    <scope>NUCLEOTIDE SEQUENCE</scope>
    <source>
        <strain evidence="2">pt0022</strain>
    </source>
</reference>
<organism evidence="2 3">
    <name type="scientific">Wuchereria bancrofti</name>
    <dbReference type="NCBI Taxonomy" id="6293"/>
    <lineage>
        <taxon>Eukaryota</taxon>
        <taxon>Metazoa</taxon>
        <taxon>Ecdysozoa</taxon>
        <taxon>Nematoda</taxon>
        <taxon>Chromadorea</taxon>
        <taxon>Rhabditida</taxon>
        <taxon>Spirurina</taxon>
        <taxon>Spiruromorpha</taxon>
        <taxon>Filarioidea</taxon>
        <taxon>Onchocercidae</taxon>
        <taxon>Wuchereria</taxon>
    </lineage>
</organism>
<protein>
    <submittedName>
        <fullName evidence="3">Uncharacterized protein</fullName>
    </submittedName>
</protein>
<evidence type="ECO:0000256" key="1">
    <source>
        <dbReference type="SAM" id="MobiDB-lite"/>
    </source>
</evidence>
<accession>A0AAF5Q4G3</accession>
<reference evidence="2" key="1">
    <citation type="submission" date="2015-03" db="EMBL/GenBank/DDBJ databases">
        <title>Wuchereria bancrofti Genome Sequencing Papua New Guinea Strain.</title>
        <authorList>
            <person name="Small S.T."/>
            <person name="Serre D."/>
            <person name="Zimmerman P.A."/>
        </authorList>
    </citation>
    <scope>NUCLEOTIDE SEQUENCE [LARGE SCALE GENOMIC DNA]</scope>
    <source>
        <strain evidence="2">pt0022</strain>
    </source>
</reference>
<dbReference type="WBParaSite" id="mrna-Wban_09526">
    <property type="protein sequence ID" value="mrna-Wban_09526"/>
    <property type="gene ID" value="Wban_09526"/>
</dbReference>
<evidence type="ECO:0000313" key="2">
    <source>
        <dbReference type="Proteomes" id="UP000093561"/>
    </source>
</evidence>
<dbReference type="AlphaFoldDB" id="A0AAF5Q4G3"/>
<feature type="compositionally biased region" description="Basic and acidic residues" evidence="1">
    <location>
        <begin position="40"/>
        <end position="49"/>
    </location>
</feature>
<sequence>MLADAAADPNRMNCTASSSITIISTDELQIAGKINPETESWSKREERAAGRHYQQQEFEEAQLSTIMSMIDFSDHIIDLCYGNDIDASVDGGRIWSREYHCVIGELPHAAAVALNPVDSTMAVSVEKPMVKLKFGEVKNFSIIMEIVSFV</sequence>